<dbReference type="Proteomes" id="UP000572670">
    <property type="component" value="Unassembled WGS sequence"/>
</dbReference>
<keyword evidence="1" id="KW-0418">Kinase</keyword>
<dbReference type="GeneID" id="93364654"/>
<reference evidence="1 2" key="1">
    <citation type="submission" date="2020-08" db="EMBL/GenBank/DDBJ databases">
        <title>Sequencing the genomes of 1000 actinobacteria strains.</title>
        <authorList>
            <person name="Klenk H.-P."/>
        </authorList>
    </citation>
    <scope>NUCLEOTIDE SEQUENCE [LARGE SCALE GENOMIC DNA]</scope>
    <source>
        <strain evidence="1 2">DSM 21948</strain>
    </source>
</reference>
<protein>
    <submittedName>
        <fullName evidence="1">Kinase</fullName>
    </submittedName>
</protein>
<dbReference type="Gene3D" id="3.40.50.300">
    <property type="entry name" value="P-loop containing nucleotide triphosphate hydrolases"/>
    <property type="match status" value="1"/>
</dbReference>
<dbReference type="InterPro" id="IPR027417">
    <property type="entry name" value="P-loop_NTPase"/>
</dbReference>
<evidence type="ECO:0000313" key="2">
    <source>
        <dbReference type="Proteomes" id="UP000572670"/>
    </source>
</evidence>
<sequence length="159" mass="17783">MLIVLRGNAASGKSTVARLLQERLDGPAAILSQDLFRRGIYAEREQDSLEHADLLEAAARHCLGRGHHVILDGIFHAGRYGPMLERVAPASDDARFYAFDLTFEETARRHAMRPKAAEFSADEMAAWYHGWQPLPFVDEHRITATEPPDQIATRILHGA</sequence>
<gene>
    <name evidence="1" type="ORF">HDA34_002376</name>
</gene>
<proteinExistence type="predicted"/>
<dbReference type="CDD" id="cd02019">
    <property type="entry name" value="NK"/>
    <property type="match status" value="1"/>
</dbReference>
<accession>A0ABR6D4F4</accession>
<evidence type="ECO:0000313" key="1">
    <source>
        <dbReference type="EMBL" id="MBA9060612.1"/>
    </source>
</evidence>
<dbReference type="Pfam" id="PF13671">
    <property type="entry name" value="AAA_33"/>
    <property type="match status" value="1"/>
</dbReference>
<name>A0ABR6D4F4_9MICC</name>
<keyword evidence="2" id="KW-1185">Reference proteome</keyword>
<dbReference type="SUPFAM" id="SSF52540">
    <property type="entry name" value="P-loop containing nucleoside triphosphate hydrolases"/>
    <property type="match status" value="1"/>
</dbReference>
<dbReference type="GO" id="GO:0016301">
    <property type="term" value="F:kinase activity"/>
    <property type="evidence" value="ECO:0007669"/>
    <property type="project" value="UniProtKB-KW"/>
</dbReference>
<keyword evidence="1" id="KW-0808">Transferase</keyword>
<dbReference type="EMBL" id="JACJIK010000002">
    <property type="protein sequence ID" value="MBA9060612.1"/>
    <property type="molecule type" value="Genomic_DNA"/>
</dbReference>
<comment type="caution">
    <text evidence="1">The sequence shown here is derived from an EMBL/GenBank/DDBJ whole genome shotgun (WGS) entry which is preliminary data.</text>
</comment>
<dbReference type="RefSeq" id="WP_126860574.1">
    <property type="nucleotide sequence ID" value="NZ_BAAAYW010000023.1"/>
</dbReference>
<organism evidence="1 2">
    <name type="scientific">Micrococcus yunnanensis</name>
    <dbReference type="NCBI Taxonomy" id="566027"/>
    <lineage>
        <taxon>Bacteria</taxon>
        <taxon>Bacillati</taxon>
        <taxon>Actinomycetota</taxon>
        <taxon>Actinomycetes</taxon>
        <taxon>Micrococcales</taxon>
        <taxon>Micrococcaceae</taxon>
        <taxon>Micrococcus</taxon>
    </lineage>
</organism>